<accession>D7MIJ9</accession>
<dbReference type="Gramene" id="scaffold_703697.1">
    <property type="protein sequence ID" value="scaffold_703697.1"/>
    <property type="gene ID" value="scaffold_703697.1"/>
</dbReference>
<dbReference type="STRING" id="81972.D7MIJ9"/>
<dbReference type="PANTHER" id="PTHR46632">
    <property type="entry name" value="E3 UBIQUITIN-PROTEIN LIGASE SINA-LIKE 4"/>
    <property type="match status" value="1"/>
</dbReference>
<gene>
    <name evidence="1" type="ORF">ARALYDRAFT_915955</name>
</gene>
<dbReference type="PANTHER" id="PTHR46632:SF3">
    <property type="entry name" value="E3 UBIQUITIN-PROTEIN LIGASE SINA-LIKE 7-RELATED"/>
    <property type="match status" value="1"/>
</dbReference>
<evidence type="ECO:0008006" key="3">
    <source>
        <dbReference type="Google" id="ProtNLM"/>
    </source>
</evidence>
<keyword evidence="2" id="KW-1185">Reference proteome</keyword>
<proteinExistence type="predicted"/>
<evidence type="ECO:0000313" key="1">
    <source>
        <dbReference type="EMBL" id="EFH46837.1"/>
    </source>
</evidence>
<protein>
    <recommendedName>
        <fullName evidence="3">RING-type E3 ubiquitin transferase</fullName>
    </recommendedName>
</protein>
<reference evidence="2" key="1">
    <citation type="journal article" date="2011" name="Nat. Genet.">
        <title>The Arabidopsis lyrata genome sequence and the basis of rapid genome size change.</title>
        <authorList>
            <person name="Hu T.T."/>
            <person name="Pattyn P."/>
            <person name="Bakker E.G."/>
            <person name="Cao J."/>
            <person name="Cheng J.-F."/>
            <person name="Clark R.M."/>
            <person name="Fahlgren N."/>
            <person name="Fawcett J.A."/>
            <person name="Grimwood J."/>
            <person name="Gundlach H."/>
            <person name="Haberer G."/>
            <person name="Hollister J.D."/>
            <person name="Ossowski S."/>
            <person name="Ottilar R.P."/>
            <person name="Salamov A.A."/>
            <person name="Schneeberger K."/>
            <person name="Spannagl M."/>
            <person name="Wang X."/>
            <person name="Yang L."/>
            <person name="Nasrallah M.E."/>
            <person name="Bergelson J."/>
            <person name="Carrington J.C."/>
            <person name="Gaut B.S."/>
            <person name="Schmutz J."/>
            <person name="Mayer K.F.X."/>
            <person name="Van de Peer Y."/>
            <person name="Grigoriev I.V."/>
            <person name="Nordborg M."/>
            <person name="Weigel D."/>
            <person name="Guo Y.-L."/>
        </authorList>
    </citation>
    <scope>NUCLEOTIDE SEQUENCE [LARGE SCALE GENOMIC DNA]</scope>
    <source>
        <strain evidence="2">cv. MN47</strain>
    </source>
</reference>
<dbReference type="AlphaFoldDB" id="D7MIJ9"/>
<dbReference type="HOGENOM" id="CLU_040603_2_2_1"/>
<sequence>MVGASRLEDLWNEENRSQKRHRSSLSSGDGRKIVDKRRSAMLTDLQILDCPICYEALTIPNFQLFCFSFFLIESFLINFVAPRPMRRYCYFSSCSCPIQVCNYTGSYKDLYEHYDRTHQISSANDRFRCGVSYMAVMMFIMQCFEEPFGVYVTVSCIAPSAPEVGEFSYHLSYTTEDEHTMTYQSPKVKKVLKVSSQRPKESSILIPHNLIRYQLLIMKLCINELKQE</sequence>
<dbReference type="EMBL" id="GL348719">
    <property type="protein sequence ID" value="EFH46837.1"/>
    <property type="molecule type" value="Genomic_DNA"/>
</dbReference>
<evidence type="ECO:0000313" key="2">
    <source>
        <dbReference type="Proteomes" id="UP000008694"/>
    </source>
</evidence>
<dbReference type="InterPro" id="IPR044286">
    <property type="entry name" value="SINL_plant"/>
</dbReference>
<dbReference type="SUPFAM" id="SSF49599">
    <property type="entry name" value="TRAF domain-like"/>
    <property type="match status" value="1"/>
</dbReference>
<organism evidence="2">
    <name type="scientific">Arabidopsis lyrata subsp. lyrata</name>
    <name type="common">Lyre-leaved rock-cress</name>
    <dbReference type="NCBI Taxonomy" id="81972"/>
    <lineage>
        <taxon>Eukaryota</taxon>
        <taxon>Viridiplantae</taxon>
        <taxon>Streptophyta</taxon>
        <taxon>Embryophyta</taxon>
        <taxon>Tracheophyta</taxon>
        <taxon>Spermatophyta</taxon>
        <taxon>Magnoliopsida</taxon>
        <taxon>eudicotyledons</taxon>
        <taxon>Gunneridae</taxon>
        <taxon>Pentapetalae</taxon>
        <taxon>rosids</taxon>
        <taxon>malvids</taxon>
        <taxon>Brassicales</taxon>
        <taxon>Brassicaceae</taxon>
        <taxon>Camelineae</taxon>
        <taxon>Arabidopsis</taxon>
    </lineage>
</organism>
<name>D7MIJ9_ARALL</name>
<dbReference type="Proteomes" id="UP000008694">
    <property type="component" value="Unassembled WGS sequence"/>
</dbReference>
<dbReference type="eggNOG" id="KOG3002">
    <property type="taxonomic scope" value="Eukaryota"/>
</dbReference>